<dbReference type="PANTHER" id="PTHR33753">
    <property type="entry name" value="1,4-BETA-D-GLUCAN CELLOBIOHYDROLASE B"/>
    <property type="match status" value="1"/>
</dbReference>
<reference evidence="10" key="1">
    <citation type="journal article" date="2020" name="Stud. Mycol.">
        <title>101 Dothideomycetes genomes: a test case for predicting lifestyles and emergence of pathogens.</title>
        <authorList>
            <person name="Haridas S."/>
            <person name="Albert R."/>
            <person name="Binder M."/>
            <person name="Bloem J."/>
            <person name="Labutti K."/>
            <person name="Salamov A."/>
            <person name="Andreopoulos B."/>
            <person name="Baker S."/>
            <person name="Barry K."/>
            <person name="Bills G."/>
            <person name="Bluhm B."/>
            <person name="Cannon C."/>
            <person name="Castanera R."/>
            <person name="Culley D."/>
            <person name="Daum C."/>
            <person name="Ezra D."/>
            <person name="Gonzalez J."/>
            <person name="Henrissat B."/>
            <person name="Kuo A."/>
            <person name="Liang C."/>
            <person name="Lipzen A."/>
            <person name="Lutzoni F."/>
            <person name="Magnuson J."/>
            <person name="Mondo S."/>
            <person name="Nolan M."/>
            <person name="Ohm R."/>
            <person name="Pangilinan J."/>
            <person name="Park H.-J."/>
            <person name="Ramirez L."/>
            <person name="Alfaro M."/>
            <person name="Sun H."/>
            <person name="Tritt A."/>
            <person name="Yoshinaga Y."/>
            <person name="Zwiers L.-H."/>
            <person name="Turgeon B."/>
            <person name="Goodwin S."/>
            <person name="Spatafora J."/>
            <person name="Crous P."/>
            <person name="Grigoriev I."/>
        </authorList>
    </citation>
    <scope>NUCLEOTIDE SEQUENCE</scope>
    <source>
        <strain evidence="10">CBS 279.74</strain>
    </source>
</reference>
<dbReference type="Pfam" id="PF00840">
    <property type="entry name" value="Glyco_hydro_7"/>
    <property type="match status" value="1"/>
</dbReference>
<dbReference type="PANTHER" id="PTHR33753:SF2">
    <property type="entry name" value="GLYCOSIDE HYDROLASE FAMILY 7 PROTEIN"/>
    <property type="match status" value="1"/>
</dbReference>
<comment type="similarity">
    <text evidence="2">Belongs to the glycosyl hydrolase 7 (cellulase C) family.</text>
</comment>
<dbReference type="SUPFAM" id="SSF49899">
    <property type="entry name" value="Concanavalin A-like lectins/glucanases"/>
    <property type="match status" value="1"/>
</dbReference>
<evidence type="ECO:0000256" key="9">
    <source>
        <dbReference type="ARBA" id="ARBA00023326"/>
    </source>
</evidence>
<dbReference type="Proteomes" id="UP000799428">
    <property type="component" value="Unassembled WGS sequence"/>
</dbReference>
<evidence type="ECO:0000256" key="4">
    <source>
        <dbReference type="ARBA" id="ARBA00022729"/>
    </source>
</evidence>
<evidence type="ECO:0000256" key="5">
    <source>
        <dbReference type="ARBA" id="ARBA00022801"/>
    </source>
</evidence>
<keyword evidence="4" id="KW-0732">Signal</keyword>
<dbReference type="InterPro" id="IPR001722">
    <property type="entry name" value="Glyco_hydro_7"/>
</dbReference>
<evidence type="ECO:0000256" key="7">
    <source>
        <dbReference type="ARBA" id="ARBA00023277"/>
    </source>
</evidence>
<name>A0A6G1K090_9PLEO</name>
<keyword evidence="5 10" id="KW-0378">Hydrolase</keyword>
<evidence type="ECO:0000256" key="6">
    <source>
        <dbReference type="ARBA" id="ARBA00023001"/>
    </source>
</evidence>
<keyword evidence="9" id="KW-0624">Polysaccharide degradation</keyword>
<dbReference type="Gene3D" id="2.70.100.10">
    <property type="entry name" value="Glycoside hydrolase, family 7, domain"/>
    <property type="match status" value="1"/>
</dbReference>
<keyword evidence="11" id="KW-1185">Reference proteome</keyword>
<dbReference type="InterPro" id="IPR037019">
    <property type="entry name" value="Glyco_hydro_7_sf"/>
</dbReference>
<dbReference type="AlphaFoldDB" id="A0A6G1K090"/>
<dbReference type="EMBL" id="MU005777">
    <property type="protein sequence ID" value="KAF2705932.1"/>
    <property type="molecule type" value="Genomic_DNA"/>
</dbReference>
<comment type="catalytic activity">
    <reaction evidence="1">
        <text>Hydrolysis of (1-&gt;4)-beta-D-glucosidic linkages in cellulose and cellotetraose, releasing cellobiose from the non-reducing ends of the chains.</text>
        <dbReference type="EC" id="3.2.1.91"/>
    </reaction>
</comment>
<evidence type="ECO:0000256" key="2">
    <source>
        <dbReference type="ARBA" id="ARBA00006044"/>
    </source>
</evidence>
<gene>
    <name evidence="10" type="ORF">K504DRAFT_484267</name>
</gene>
<organism evidence="10 11">
    <name type="scientific">Pleomassaria siparia CBS 279.74</name>
    <dbReference type="NCBI Taxonomy" id="1314801"/>
    <lineage>
        <taxon>Eukaryota</taxon>
        <taxon>Fungi</taxon>
        <taxon>Dikarya</taxon>
        <taxon>Ascomycota</taxon>
        <taxon>Pezizomycotina</taxon>
        <taxon>Dothideomycetes</taxon>
        <taxon>Pleosporomycetidae</taxon>
        <taxon>Pleosporales</taxon>
        <taxon>Pleomassariaceae</taxon>
        <taxon>Pleomassaria</taxon>
    </lineage>
</organism>
<dbReference type="InterPro" id="IPR013320">
    <property type="entry name" value="ConA-like_dom_sf"/>
</dbReference>
<evidence type="ECO:0000256" key="8">
    <source>
        <dbReference type="ARBA" id="ARBA00023295"/>
    </source>
</evidence>
<protein>
    <recommendedName>
        <fullName evidence="3">cellulose 1,4-beta-cellobiosidase (non-reducing end)</fullName>
        <ecNumber evidence="3">3.2.1.91</ecNumber>
    </recommendedName>
</protein>
<dbReference type="EC" id="3.2.1.91" evidence="3"/>
<dbReference type="OrthoDB" id="412382at2759"/>
<keyword evidence="8" id="KW-0326">Glycosidase</keyword>
<keyword evidence="6" id="KW-0136">Cellulose degradation</keyword>
<evidence type="ECO:0000256" key="1">
    <source>
        <dbReference type="ARBA" id="ARBA00001641"/>
    </source>
</evidence>
<accession>A0A6G1K090</accession>
<dbReference type="GO" id="GO:0016162">
    <property type="term" value="F:cellulose 1,4-beta-cellobiosidase activity"/>
    <property type="evidence" value="ECO:0007669"/>
    <property type="project" value="UniProtKB-EC"/>
</dbReference>
<evidence type="ECO:0000256" key="3">
    <source>
        <dbReference type="ARBA" id="ARBA00012561"/>
    </source>
</evidence>
<sequence>MAWKRCTGKDGNSCTNINGKVVINANWRWLHIKDEYANCYDGCLENCSIEGADYQGTYGITAGNDSLTPKFITKVHLYLMKDTNNYEMFTLVGNDFTFDVDLSQLSCGINGALYFVSMPQKGHGTPGAKYGTSYCDAQCARWQPSANDPNAGLGMKGARCAEMDI</sequence>
<dbReference type="GO" id="GO:0030245">
    <property type="term" value="P:cellulose catabolic process"/>
    <property type="evidence" value="ECO:0007669"/>
    <property type="project" value="UniProtKB-KW"/>
</dbReference>
<keyword evidence="7" id="KW-0119">Carbohydrate metabolism</keyword>
<evidence type="ECO:0000313" key="11">
    <source>
        <dbReference type="Proteomes" id="UP000799428"/>
    </source>
</evidence>
<evidence type="ECO:0000313" key="10">
    <source>
        <dbReference type="EMBL" id="KAF2705932.1"/>
    </source>
</evidence>
<proteinExistence type="inferred from homology"/>